<feature type="transmembrane region" description="Helical" evidence="6">
    <location>
        <begin position="427"/>
        <end position="452"/>
    </location>
</feature>
<dbReference type="EMBL" id="AJWJ01000157">
    <property type="protein sequence ID" value="KAF2074234.1"/>
    <property type="molecule type" value="Genomic_DNA"/>
</dbReference>
<feature type="transmembrane region" description="Helical" evidence="6">
    <location>
        <begin position="627"/>
        <end position="644"/>
    </location>
</feature>
<feature type="compositionally biased region" description="Basic and acidic residues" evidence="5">
    <location>
        <begin position="111"/>
        <end position="124"/>
    </location>
</feature>
<feature type="transmembrane region" description="Helical" evidence="6">
    <location>
        <begin position="333"/>
        <end position="359"/>
    </location>
</feature>
<name>A0A8J4V7R2_9MYCE</name>
<dbReference type="PANTHER" id="PTHR11814">
    <property type="entry name" value="SULFATE TRANSPORTER"/>
    <property type="match status" value="1"/>
</dbReference>
<dbReference type="InterPro" id="IPR001902">
    <property type="entry name" value="SLC26A/SulP_fam"/>
</dbReference>
<evidence type="ECO:0000256" key="4">
    <source>
        <dbReference type="ARBA" id="ARBA00023136"/>
    </source>
</evidence>
<feature type="transmembrane region" description="Helical" evidence="6">
    <location>
        <begin position="472"/>
        <end position="490"/>
    </location>
</feature>
<dbReference type="GO" id="GO:0008271">
    <property type="term" value="F:secondary active sulfate transmembrane transporter activity"/>
    <property type="evidence" value="ECO:0007669"/>
    <property type="project" value="InterPro"/>
</dbReference>
<dbReference type="Proteomes" id="UP000695562">
    <property type="component" value="Unassembled WGS sequence"/>
</dbReference>
<evidence type="ECO:0000256" key="5">
    <source>
        <dbReference type="SAM" id="MobiDB-lite"/>
    </source>
</evidence>
<reference evidence="8" key="1">
    <citation type="submission" date="2020-01" db="EMBL/GenBank/DDBJ databases">
        <title>Development of genomics and gene disruption for Polysphondylium violaceum indicates a role for the polyketide synthase stlB in stalk morphogenesis.</title>
        <authorList>
            <person name="Narita B."/>
            <person name="Kawabe Y."/>
            <person name="Kin K."/>
            <person name="Saito T."/>
            <person name="Gibbs R."/>
            <person name="Kuspa A."/>
            <person name="Muzny D."/>
            <person name="Queller D."/>
            <person name="Richards S."/>
            <person name="Strassman J."/>
            <person name="Sucgang R."/>
            <person name="Worley K."/>
            <person name="Schaap P."/>
        </authorList>
    </citation>
    <scope>NUCLEOTIDE SEQUENCE</scope>
    <source>
        <strain evidence="8">QSvi11</strain>
    </source>
</reference>
<feature type="transmembrane region" description="Helical" evidence="6">
    <location>
        <begin position="560"/>
        <end position="578"/>
    </location>
</feature>
<evidence type="ECO:0000256" key="6">
    <source>
        <dbReference type="SAM" id="Phobius"/>
    </source>
</evidence>
<feature type="region of interest" description="Disordered" evidence="5">
    <location>
        <begin position="1"/>
        <end position="124"/>
    </location>
</feature>
<dbReference type="AlphaFoldDB" id="A0A8J4V7R2"/>
<accession>A0A8J4V7R2</accession>
<evidence type="ECO:0000313" key="8">
    <source>
        <dbReference type="EMBL" id="KAF2074234.1"/>
    </source>
</evidence>
<evidence type="ECO:0000256" key="2">
    <source>
        <dbReference type="ARBA" id="ARBA00022692"/>
    </source>
</evidence>
<dbReference type="Pfam" id="PF01740">
    <property type="entry name" value="STAS"/>
    <property type="match status" value="1"/>
</dbReference>
<dbReference type="InterPro" id="IPR002645">
    <property type="entry name" value="STAS_dom"/>
</dbReference>
<proteinExistence type="predicted"/>
<protein>
    <recommendedName>
        <fullName evidence="7">STAS domain-containing protein</fullName>
    </recommendedName>
</protein>
<dbReference type="NCBIfam" id="TIGR00815">
    <property type="entry name" value="sulP"/>
    <property type="match status" value="1"/>
</dbReference>
<feature type="compositionally biased region" description="Basic residues" evidence="5">
    <location>
        <begin position="94"/>
        <end position="110"/>
    </location>
</feature>
<keyword evidence="9" id="KW-1185">Reference proteome</keyword>
<dbReference type="PROSITE" id="PS01130">
    <property type="entry name" value="SLC26A"/>
    <property type="match status" value="1"/>
</dbReference>
<feature type="compositionally biased region" description="Low complexity" evidence="5">
    <location>
        <begin position="21"/>
        <end position="46"/>
    </location>
</feature>
<gene>
    <name evidence="8" type="ORF">CYY_004444</name>
</gene>
<dbReference type="GO" id="GO:0016020">
    <property type="term" value="C:membrane"/>
    <property type="evidence" value="ECO:0007669"/>
    <property type="project" value="UniProtKB-SubCell"/>
</dbReference>
<feature type="transmembrane region" description="Helical" evidence="6">
    <location>
        <begin position="590"/>
        <end position="607"/>
    </location>
</feature>
<dbReference type="InterPro" id="IPR011547">
    <property type="entry name" value="SLC26A/SulP_dom"/>
</dbReference>
<dbReference type="InterPro" id="IPR036513">
    <property type="entry name" value="STAS_dom_sf"/>
</dbReference>
<feature type="transmembrane region" description="Helical" evidence="6">
    <location>
        <begin position="502"/>
        <end position="521"/>
    </location>
</feature>
<comment type="caution">
    <text evidence="8">The sequence shown here is derived from an EMBL/GenBank/DDBJ whole genome shotgun (WGS) entry which is preliminary data.</text>
</comment>
<organism evidence="8 9">
    <name type="scientific">Polysphondylium violaceum</name>
    <dbReference type="NCBI Taxonomy" id="133409"/>
    <lineage>
        <taxon>Eukaryota</taxon>
        <taxon>Amoebozoa</taxon>
        <taxon>Evosea</taxon>
        <taxon>Eumycetozoa</taxon>
        <taxon>Dictyostelia</taxon>
        <taxon>Dictyosteliales</taxon>
        <taxon>Dictyosteliaceae</taxon>
        <taxon>Polysphondylium</taxon>
    </lineage>
</organism>
<feature type="transmembrane region" description="Helical" evidence="6">
    <location>
        <begin position="651"/>
        <end position="668"/>
    </location>
</feature>
<feature type="transmembrane region" description="Helical" evidence="6">
    <location>
        <begin position="366"/>
        <end position="385"/>
    </location>
</feature>
<sequence length="890" mass="99541">MVAQPPHNSDDNKSEREDSNIEINNQQQEENNNNTINTNNTNNDNNPNDKEKSQLTQNDSFIDIDGIASPDLSSHNHPDIASVHNNNVDDHQHQHQHQQQHHQHYHHHHNSQQEHHHLHHPHNEHSIITTAKSMESIYQLDQDTIDYELIINNISKAILHVGKALDIIEHRSREEYIEWVKSNTEYCKKLVDQYHEQGKLYEAKAMIYSLWVRQIENCYSISSPETHDVMENLRKAHDTLFHEEYESEITSSQIIALKQDLATSKSGIKSFSNDTDYQGYGNSQQLTFGQKALKALKKSLTIVNVISTYKMEYIQNDLSVGLSSGSIIIPQSMAYALLAGMPPIYGLYTAFIPPLIYTLFGSSRHLAVGPLALMSILVGSAVQSLNPTSMIEYIGLANLLSLLVGINFLLMSFLQLGFLINFLSRPVLSGFTSAAAIIIILSMTPSLLGIPGTNQQFAWKYAIYIFSNIGKTNWIAVVIAVFCMAMLYIFKNYLKTFPKTTIPVPAPLFLVIFGLLLSYFADLKGKGVAVVEDIPGGLPSPSFFTNFSIDLVLSLYKDSLIIPIVGLIETISIAKVAATKAKYELNMNQELLGLGMANIIGGIFQGYPAAGAFGRSSLHLNSGAKTQFTTIISVVVVGVTLLFLTPVFYYLPKVVLSSIVIFAVIPLIDLEEVQNLWSINKVDMILLLVAFWSTLVLGVQAGVASAVLLSILLILLTISKPTTHLCGRIPGTATYSDTNLYPEAITSESEIIFRFDSPLIFVNAYYLRKQLKKVYRFEDDSVNPKIKAIILDCSSITRVDSTGIKYLKELIRELTEIKIVICFADVRSGVLDSFKISGIYRDVGADHFFMRIHEAVKASKNLTIRQLVEPKGGLKLNCFRNKTDNYQELY</sequence>
<feature type="compositionally biased region" description="Basic and acidic residues" evidence="5">
    <location>
        <begin position="8"/>
        <end position="19"/>
    </location>
</feature>
<comment type="subcellular location">
    <subcellularLocation>
        <location evidence="1">Membrane</location>
        <topology evidence="1">Multi-pass membrane protein</topology>
    </subcellularLocation>
</comment>
<evidence type="ECO:0000256" key="3">
    <source>
        <dbReference type="ARBA" id="ARBA00022989"/>
    </source>
</evidence>
<dbReference type="CDD" id="cd07042">
    <property type="entry name" value="STAS_SulP_like_sulfate_transporter"/>
    <property type="match status" value="1"/>
</dbReference>
<keyword evidence="4 6" id="KW-0472">Membrane</keyword>
<evidence type="ECO:0000256" key="1">
    <source>
        <dbReference type="ARBA" id="ARBA00004141"/>
    </source>
</evidence>
<evidence type="ECO:0000313" key="9">
    <source>
        <dbReference type="Proteomes" id="UP000695562"/>
    </source>
</evidence>
<dbReference type="SUPFAM" id="SSF52091">
    <property type="entry name" value="SpoIIaa-like"/>
    <property type="match status" value="1"/>
</dbReference>
<dbReference type="Pfam" id="PF00916">
    <property type="entry name" value="Sulfate_transp"/>
    <property type="match status" value="1"/>
</dbReference>
<keyword evidence="3 6" id="KW-1133">Transmembrane helix</keyword>
<keyword evidence="2 6" id="KW-0812">Transmembrane</keyword>
<evidence type="ECO:0000259" key="7">
    <source>
        <dbReference type="PROSITE" id="PS50801"/>
    </source>
</evidence>
<dbReference type="Gene3D" id="3.30.750.24">
    <property type="entry name" value="STAS domain"/>
    <property type="match status" value="1"/>
</dbReference>
<dbReference type="PROSITE" id="PS50801">
    <property type="entry name" value="STAS"/>
    <property type="match status" value="1"/>
</dbReference>
<feature type="domain" description="STAS" evidence="7">
    <location>
        <begin position="740"/>
        <end position="859"/>
    </location>
</feature>
<dbReference type="OrthoDB" id="288203at2759"/>
<dbReference type="InterPro" id="IPR018045">
    <property type="entry name" value="S04_transporter_CS"/>
</dbReference>
<feature type="transmembrane region" description="Helical" evidence="6">
    <location>
        <begin position="397"/>
        <end position="420"/>
    </location>
</feature>
<feature type="transmembrane region" description="Helical" evidence="6">
    <location>
        <begin position="688"/>
        <end position="718"/>
    </location>
</feature>